<dbReference type="GO" id="GO:0005737">
    <property type="term" value="C:cytoplasm"/>
    <property type="evidence" value="ECO:0007669"/>
    <property type="project" value="TreeGrafter"/>
</dbReference>
<dbReference type="PROSITE" id="PS51747">
    <property type="entry name" value="CYT_DCMP_DEAMINASES_2"/>
    <property type="match status" value="1"/>
</dbReference>
<comment type="similarity">
    <text evidence="1">Belongs to the cytidine and deoxycytidylate deaminase family.</text>
</comment>
<sequence length="143" mass="16060">MTISQNNHINNMKEACWACDSSNCVTKTGCAAVKNGKIILRAWNVILDEDISKVGTDLPERDYSVHAEANLVAKAEKEEVPLDGVVLYSVRYPCLDCARLIYQAGIKEIYYMFDMYTLGNVAEGFFREVGIPVWQISESEVWG</sequence>
<comment type="caution">
    <text evidence="6">The sequence shown here is derived from an EMBL/GenBank/DDBJ whole genome shotgun (WGS) entry which is preliminary data.</text>
</comment>
<dbReference type="Gene3D" id="3.40.140.10">
    <property type="entry name" value="Cytidine Deaminase, domain 2"/>
    <property type="match status" value="1"/>
</dbReference>
<accession>A0A1F4VID4</accession>
<gene>
    <name evidence="6" type="ORF">A2976_00130</name>
</gene>
<name>A0A1F4VID4_UNCKA</name>
<keyword evidence="4" id="KW-0862">Zinc</keyword>
<evidence type="ECO:0000256" key="2">
    <source>
        <dbReference type="ARBA" id="ARBA00022723"/>
    </source>
</evidence>
<dbReference type="Pfam" id="PF00383">
    <property type="entry name" value="dCMP_cyt_deam_1"/>
    <property type="match status" value="1"/>
</dbReference>
<dbReference type="GO" id="GO:0008270">
    <property type="term" value="F:zinc ion binding"/>
    <property type="evidence" value="ECO:0007669"/>
    <property type="project" value="InterPro"/>
</dbReference>
<keyword evidence="3" id="KW-0378">Hydrolase</keyword>
<protein>
    <recommendedName>
        <fullName evidence="5">CMP/dCMP-type deaminase domain-containing protein</fullName>
    </recommendedName>
</protein>
<dbReference type="InterPro" id="IPR015517">
    <property type="entry name" value="dCMP_deaminase-rel"/>
</dbReference>
<dbReference type="PANTHER" id="PTHR11086">
    <property type="entry name" value="DEOXYCYTIDYLATE DEAMINASE-RELATED"/>
    <property type="match status" value="1"/>
</dbReference>
<keyword evidence="2" id="KW-0479">Metal-binding</keyword>
<organism evidence="6 7">
    <name type="scientific">candidate division WWE3 bacterium RIFCSPLOWO2_01_FULL_41_9</name>
    <dbReference type="NCBI Taxonomy" id="1802626"/>
    <lineage>
        <taxon>Bacteria</taxon>
        <taxon>Katanobacteria</taxon>
    </lineage>
</organism>
<dbReference type="PANTHER" id="PTHR11086:SF18">
    <property type="entry name" value="DEOXYCYTIDYLATE DEAMINASE"/>
    <property type="match status" value="1"/>
</dbReference>
<dbReference type="PROSITE" id="PS00903">
    <property type="entry name" value="CYT_DCMP_DEAMINASES_1"/>
    <property type="match status" value="1"/>
</dbReference>
<proteinExistence type="inferred from homology"/>
<evidence type="ECO:0000313" key="7">
    <source>
        <dbReference type="Proteomes" id="UP000178346"/>
    </source>
</evidence>
<dbReference type="InterPro" id="IPR002125">
    <property type="entry name" value="CMP_dCMP_dom"/>
</dbReference>
<evidence type="ECO:0000256" key="3">
    <source>
        <dbReference type="ARBA" id="ARBA00022801"/>
    </source>
</evidence>
<dbReference type="Proteomes" id="UP000178346">
    <property type="component" value="Unassembled WGS sequence"/>
</dbReference>
<dbReference type="AlphaFoldDB" id="A0A1F4VID4"/>
<feature type="domain" description="CMP/dCMP-type deaminase" evidence="5">
    <location>
        <begin position="6"/>
        <end position="128"/>
    </location>
</feature>
<evidence type="ECO:0000256" key="1">
    <source>
        <dbReference type="ARBA" id="ARBA00006576"/>
    </source>
</evidence>
<dbReference type="GO" id="GO:0004132">
    <property type="term" value="F:dCMP deaminase activity"/>
    <property type="evidence" value="ECO:0007669"/>
    <property type="project" value="TreeGrafter"/>
</dbReference>
<dbReference type="EMBL" id="MEVJ01000035">
    <property type="protein sequence ID" value="OGC56992.1"/>
    <property type="molecule type" value="Genomic_DNA"/>
</dbReference>
<dbReference type="InterPro" id="IPR016193">
    <property type="entry name" value="Cytidine_deaminase-like"/>
</dbReference>
<evidence type="ECO:0000259" key="5">
    <source>
        <dbReference type="PROSITE" id="PS51747"/>
    </source>
</evidence>
<reference evidence="6 7" key="1">
    <citation type="journal article" date="2016" name="Nat. Commun.">
        <title>Thousands of microbial genomes shed light on interconnected biogeochemical processes in an aquifer system.</title>
        <authorList>
            <person name="Anantharaman K."/>
            <person name="Brown C.T."/>
            <person name="Hug L.A."/>
            <person name="Sharon I."/>
            <person name="Castelle C.J."/>
            <person name="Probst A.J."/>
            <person name="Thomas B.C."/>
            <person name="Singh A."/>
            <person name="Wilkins M.J."/>
            <person name="Karaoz U."/>
            <person name="Brodie E.L."/>
            <person name="Williams K.H."/>
            <person name="Hubbard S.S."/>
            <person name="Banfield J.F."/>
        </authorList>
    </citation>
    <scope>NUCLEOTIDE SEQUENCE [LARGE SCALE GENOMIC DNA]</scope>
</reference>
<evidence type="ECO:0000256" key="4">
    <source>
        <dbReference type="ARBA" id="ARBA00022833"/>
    </source>
</evidence>
<dbReference type="SUPFAM" id="SSF53927">
    <property type="entry name" value="Cytidine deaminase-like"/>
    <property type="match status" value="1"/>
</dbReference>
<dbReference type="InterPro" id="IPR016192">
    <property type="entry name" value="APOBEC/CMP_deaminase_Zn-bd"/>
</dbReference>
<evidence type="ECO:0000313" key="6">
    <source>
        <dbReference type="EMBL" id="OGC56992.1"/>
    </source>
</evidence>